<protein>
    <submittedName>
        <fullName evidence="2">Uncharacterized protein</fullName>
    </submittedName>
</protein>
<proteinExistence type="predicted"/>
<dbReference type="EMBL" id="JAYKXN010000004">
    <property type="protein sequence ID" value="KAK7295681.1"/>
    <property type="molecule type" value="Genomic_DNA"/>
</dbReference>
<dbReference type="Proteomes" id="UP001359559">
    <property type="component" value="Unassembled WGS sequence"/>
</dbReference>
<dbReference type="AlphaFoldDB" id="A0AAN9JCM5"/>
<keyword evidence="3" id="KW-1185">Reference proteome</keyword>
<evidence type="ECO:0000256" key="1">
    <source>
        <dbReference type="SAM" id="MobiDB-lite"/>
    </source>
</evidence>
<reference evidence="2 3" key="1">
    <citation type="submission" date="2024-01" db="EMBL/GenBank/DDBJ databases">
        <title>The genomes of 5 underutilized Papilionoideae crops provide insights into root nodulation and disease resistance.</title>
        <authorList>
            <person name="Yuan L."/>
        </authorList>
    </citation>
    <scope>NUCLEOTIDE SEQUENCE [LARGE SCALE GENOMIC DNA]</scope>
    <source>
        <strain evidence="2">LY-2023</strain>
        <tissue evidence="2">Leaf</tissue>
    </source>
</reference>
<evidence type="ECO:0000313" key="3">
    <source>
        <dbReference type="Proteomes" id="UP001359559"/>
    </source>
</evidence>
<evidence type="ECO:0000313" key="2">
    <source>
        <dbReference type="EMBL" id="KAK7295681.1"/>
    </source>
</evidence>
<feature type="region of interest" description="Disordered" evidence="1">
    <location>
        <begin position="56"/>
        <end position="82"/>
    </location>
</feature>
<sequence length="82" mass="9495">MHAIVVTQRTLTENYLKAHRRRRLTVKPISRPKPEEEETIPVLLPLTLSDLRRLLRNGDDGAGEGQDDVVRRKRKTEVDLLN</sequence>
<name>A0AAN9JCM5_CLITE</name>
<comment type="caution">
    <text evidence="2">The sequence shown here is derived from an EMBL/GenBank/DDBJ whole genome shotgun (WGS) entry which is preliminary data.</text>
</comment>
<organism evidence="2 3">
    <name type="scientific">Clitoria ternatea</name>
    <name type="common">Butterfly pea</name>
    <dbReference type="NCBI Taxonomy" id="43366"/>
    <lineage>
        <taxon>Eukaryota</taxon>
        <taxon>Viridiplantae</taxon>
        <taxon>Streptophyta</taxon>
        <taxon>Embryophyta</taxon>
        <taxon>Tracheophyta</taxon>
        <taxon>Spermatophyta</taxon>
        <taxon>Magnoliopsida</taxon>
        <taxon>eudicotyledons</taxon>
        <taxon>Gunneridae</taxon>
        <taxon>Pentapetalae</taxon>
        <taxon>rosids</taxon>
        <taxon>fabids</taxon>
        <taxon>Fabales</taxon>
        <taxon>Fabaceae</taxon>
        <taxon>Papilionoideae</taxon>
        <taxon>50 kb inversion clade</taxon>
        <taxon>NPAAA clade</taxon>
        <taxon>indigoferoid/millettioid clade</taxon>
        <taxon>Phaseoleae</taxon>
        <taxon>Clitoria</taxon>
    </lineage>
</organism>
<gene>
    <name evidence="2" type="ORF">RJT34_18592</name>
</gene>
<accession>A0AAN9JCM5</accession>